<dbReference type="GO" id="GO:0061578">
    <property type="term" value="F:K63-linked deubiquitinase activity"/>
    <property type="evidence" value="ECO:0007669"/>
    <property type="project" value="InterPro"/>
</dbReference>
<dbReference type="InterPro" id="IPR037518">
    <property type="entry name" value="MPN"/>
</dbReference>
<keyword evidence="5" id="KW-0833">Ubl conjugation pathway</keyword>
<gene>
    <name evidence="11" type="primary">LOC107488787</name>
</gene>
<dbReference type="SUPFAM" id="SSF102712">
    <property type="entry name" value="JAB1/MPN domain"/>
    <property type="match status" value="1"/>
</dbReference>
<dbReference type="AlphaFoldDB" id="A0A9C6WU91"/>
<dbReference type="GO" id="GO:0006508">
    <property type="term" value="P:proteolysis"/>
    <property type="evidence" value="ECO:0007669"/>
    <property type="project" value="UniProtKB-KW"/>
</dbReference>
<evidence type="ECO:0000259" key="9">
    <source>
        <dbReference type="PROSITE" id="PS50249"/>
    </source>
</evidence>
<keyword evidence="7" id="KW-0862">Zinc</keyword>
<comment type="similarity">
    <text evidence="2">Belongs to the peptidase M67C family.</text>
</comment>
<keyword evidence="4" id="KW-0479">Metal-binding</keyword>
<comment type="cofactor">
    <cofactor evidence="1">
        <name>Zn(2+)</name>
        <dbReference type="ChEBI" id="CHEBI:29105"/>
    </cofactor>
</comment>
<dbReference type="GO" id="GO:0070536">
    <property type="term" value="P:protein K63-linked deubiquitination"/>
    <property type="evidence" value="ECO:0007669"/>
    <property type="project" value="InterPro"/>
</dbReference>
<keyword evidence="10" id="KW-1185">Reference proteome</keyword>
<reference evidence="11" key="2">
    <citation type="submission" date="2025-08" db="UniProtKB">
        <authorList>
            <consortium name="RefSeq"/>
        </authorList>
    </citation>
    <scope>IDENTIFICATION</scope>
    <source>
        <tissue evidence="11">Whole plant</tissue>
    </source>
</reference>
<evidence type="ECO:0000256" key="2">
    <source>
        <dbReference type="ARBA" id="ARBA00010981"/>
    </source>
</evidence>
<dbReference type="Pfam" id="PF01398">
    <property type="entry name" value="JAB"/>
    <property type="match status" value="1"/>
</dbReference>
<evidence type="ECO:0000256" key="4">
    <source>
        <dbReference type="ARBA" id="ARBA00022723"/>
    </source>
</evidence>
<dbReference type="GO" id="GO:0140492">
    <property type="term" value="F:metal-dependent deubiquitinase activity"/>
    <property type="evidence" value="ECO:0007669"/>
    <property type="project" value="InterPro"/>
</dbReference>
<dbReference type="InterPro" id="IPR000555">
    <property type="entry name" value="JAMM/MPN+_dom"/>
</dbReference>
<dbReference type="PANTHER" id="PTHR12947">
    <property type="entry name" value="AMSH-LIKE PROTEASE"/>
    <property type="match status" value="1"/>
</dbReference>
<dbReference type="SMART" id="SM00232">
    <property type="entry name" value="JAB_MPN"/>
    <property type="match status" value="1"/>
</dbReference>
<dbReference type="PROSITE" id="PS50249">
    <property type="entry name" value="MPN"/>
    <property type="match status" value="1"/>
</dbReference>
<evidence type="ECO:0000256" key="7">
    <source>
        <dbReference type="ARBA" id="ARBA00022833"/>
    </source>
</evidence>
<dbReference type="GO" id="GO:0016020">
    <property type="term" value="C:membrane"/>
    <property type="evidence" value="ECO:0007669"/>
    <property type="project" value="TreeGrafter"/>
</dbReference>
<organism evidence="10 11">
    <name type="scientific">Arachis duranensis</name>
    <name type="common">Wild peanut</name>
    <dbReference type="NCBI Taxonomy" id="130453"/>
    <lineage>
        <taxon>Eukaryota</taxon>
        <taxon>Viridiplantae</taxon>
        <taxon>Streptophyta</taxon>
        <taxon>Embryophyta</taxon>
        <taxon>Tracheophyta</taxon>
        <taxon>Spermatophyta</taxon>
        <taxon>Magnoliopsida</taxon>
        <taxon>eudicotyledons</taxon>
        <taxon>Gunneridae</taxon>
        <taxon>Pentapetalae</taxon>
        <taxon>rosids</taxon>
        <taxon>fabids</taxon>
        <taxon>Fabales</taxon>
        <taxon>Fabaceae</taxon>
        <taxon>Papilionoideae</taxon>
        <taxon>50 kb inversion clade</taxon>
        <taxon>dalbergioids sensu lato</taxon>
        <taxon>Dalbergieae</taxon>
        <taxon>Pterocarpus clade</taxon>
        <taxon>Arachis</taxon>
    </lineage>
</organism>
<dbReference type="FunFam" id="3.40.140.10:FF:000046">
    <property type="entry name" value="AMSH-like ubiquitin thioesterase 2"/>
    <property type="match status" value="1"/>
</dbReference>
<dbReference type="CDD" id="cd08066">
    <property type="entry name" value="MPN_AMSH_like"/>
    <property type="match status" value="1"/>
</dbReference>
<accession>A0A9C6WU91</accession>
<dbReference type="Gene3D" id="3.40.140.10">
    <property type="entry name" value="Cytidine Deaminase, domain 2"/>
    <property type="match status" value="1"/>
</dbReference>
<name>A0A9C6WU91_ARADU</name>
<dbReference type="GO" id="GO:0046872">
    <property type="term" value="F:metal ion binding"/>
    <property type="evidence" value="ECO:0007669"/>
    <property type="project" value="UniProtKB-KW"/>
</dbReference>
<dbReference type="Proteomes" id="UP000515211">
    <property type="component" value="Chromosome 5"/>
</dbReference>
<proteinExistence type="inferred from homology"/>
<evidence type="ECO:0000256" key="1">
    <source>
        <dbReference type="ARBA" id="ARBA00001947"/>
    </source>
</evidence>
<dbReference type="RefSeq" id="XP_052118175.1">
    <property type="nucleotide sequence ID" value="XM_052262215.1"/>
</dbReference>
<sequence>MLKDSSEDQELSNMKVRNYDTAESVAQSLRNNHEESAKVSSFPLDLGSRLCPVDSLEPTSIKKAGNFFLVHKVTQSSPSPAMCFVAKVPQDEQESHIVAFSSEDGSRKLDDESTSSRTIGVRDVHISMRLMEDFLHLAKENTEKDLETCGILGAVHENGTLYMTTLIIPKQESASNSCQATNEEEVFKILNERSLYPVGWIHTHPSQSCFMSSVDLHTQYSYQMMIPEAFAIVLAPTDTSRSCGLFRLTDPDGMNILKNCMDKGFHPHKDPDNGNPLYEHCSNVYKNSNLRVITSKIYTVMKMGISFSPSIENNQKKNQTKSLMSNLRFASYCFSF</sequence>
<reference evidence="10" key="1">
    <citation type="journal article" date="2016" name="Nat. Genet.">
        <title>The genome sequences of Arachis duranensis and Arachis ipaensis, the diploid ancestors of cultivated peanut.</title>
        <authorList>
            <person name="Bertioli D.J."/>
            <person name="Cannon S.B."/>
            <person name="Froenicke L."/>
            <person name="Huang G."/>
            <person name="Farmer A.D."/>
            <person name="Cannon E.K."/>
            <person name="Liu X."/>
            <person name="Gao D."/>
            <person name="Clevenger J."/>
            <person name="Dash S."/>
            <person name="Ren L."/>
            <person name="Moretzsohn M.C."/>
            <person name="Shirasawa K."/>
            <person name="Huang W."/>
            <person name="Vidigal B."/>
            <person name="Abernathy B."/>
            <person name="Chu Y."/>
            <person name="Niederhuth C.E."/>
            <person name="Umale P."/>
            <person name="Araujo A.C."/>
            <person name="Kozik A."/>
            <person name="Kim K.D."/>
            <person name="Burow M.D."/>
            <person name="Varshney R.K."/>
            <person name="Wang X."/>
            <person name="Zhang X."/>
            <person name="Barkley N."/>
            <person name="Guimaraes P.M."/>
            <person name="Isobe S."/>
            <person name="Guo B."/>
            <person name="Liao B."/>
            <person name="Stalker H.T."/>
            <person name="Schmitz R.J."/>
            <person name="Scheffler B.E."/>
            <person name="Leal-Bertioli S.C."/>
            <person name="Xun X."/>
            <person name="Jackson S.A."/>
            <person name="Michelmore R."/>
            <person name="Ozias-Akins P."/>
        </authorList>
    </citation>
    <scope>NUCLEOTIDE SEQUENCE [LARGE SCALE GENOMIC DNA]</scope>
    <source>
        <strain evidence="10">cv. V14167</strain>
    </source>
</reference>
<evidence type="ECO:0000256" key="5">
    <source>
        <dbReference type="ARBA" id="ARBA00022786"/>
    </source>
</evidence>
<keyword evidence="8" id="KW-0482">Metalloprotease</keyword>
<evidence type="ECO:0000256" key="3">
    <source>
        <dbReference type="ARBA" id="ARBA00022670"/>
    </source>
</evidence>
<dbReference type="GeneID" id="107488787"/>
<dbReference type="PANTHER" id="PTHR12947:SF13">
    <property type="entry name" value="FI19924P1"/>
    <property type="match status" value="1"/>
</dbReference>
<dbReference type="GO" id="GO:0005768">
    <property type="term" value="C:endosome"/>
    <property type="evidence" value="ECO:0007669"/>
    <property type="project" value="TreeGrafter"/>
</dbReference>
<evidence type="ECO:0000313" key="11">
    <source>
        <dbReference type="RefSeq" id="XP_052118175.1"/>
    </source>
</evidence>
<keyword evidence="6" id="KW-0378">Hydrolase</keyword>
<evidence type="ECO:0000256" key="6">
    <source>
        <dbReference type="ARBA" id="ARBA00022801"/>
    </source>
</evidence>
<keyword evidence="3" id="KW-0645">Protease</keyword>
<feature type="domain" description="MPN" evidence="9">
    <location>
        <begin position="124"/>
        <end position="254"/>
    </location>
</feature>
<dbReference type="InterPro" id="IPR044098">
    <property type="entry name" value="STAMBP/STALP-like_MPN"/>
</dbReference>
<evidence type="ECO:0000313" key="10">
    <source>
        <dbReference type="Proteomes" id="UP000515211"/>
    </source>
</evidence>
<protein>
    <submittedName>
        <fullName evidence="11">AMSH-like ubiquitin thioesterase 2 isoform X1</fullName>
    </submittedName>
</protein>
<evidence type="ECO:0000256" key="8">
    <source>
        <dbReference type="ARBA" id="ARBA00023049"/>
    </source>
</evidence>